<feature type="transmembrane region" description="Helical" evidence="2">
    <location>
        <begin position="100"/>
        <end position="118"/>
    </location>
</feature>
<accession>A0A512P8P8</accession>
<feature type="transmembrane region" description="Helical" evidence="2">
    <location>
        <begin position="300"/>
        <end position="324"/>
    </location>
</feature>
<dbReference type="EMBL" id="BKAL01000001">
    <property type="protein sequence ID" value="GEP67560.1"/>
    <property type="molecule type" value="Genomic_DNA"/>
</dbReference>
<feature type="transmembrane region" description="Helical" evidence="2">
    <location>
        <begin position="265"/>
        <end position="288"/>
    </location>
</feature>
<protein>
    <recommendedName>
        <fullName evidence="3">DUF418 domain-containing protein</fullName>
    </recommendedName>
</protein>
<dbReference type="InterPro" id="IPR007349">
    <property type="entry name" value="DUF418"/>
</dbReference>
<feature type="transmembrane region" description="Helical" evidence="2">
    <location>
        <begin position="178"/>
        <end position="200"/>
    </location>
</feature>
<keyword evidence="2" id="KW-1133">Transmembrane helix</keyword>
<feature type="transmembrane region" description="Helical" evidence="2">
    <location>
        <begin position="369"/>
        <end position="392"/>
    </location>
</feature>
<dbReference type="InterPro" id="IPR052529">
    <property type="entry name" value="Bact_Transport_Assoc"/>
</dbReference>
<evidence type="ECO:0000259" key="3">
    <source>
        <dbReference type="Pfam" id="PF04235"/>
    </source>
</evidence>
<feature type="transmembrane region" description="Helical" evidence="2">
    <location>
        <begin position="345"/>
        <end position="363"/>
    </location>
</feature>
<dbReference type="Proteomes" id="UP000321798">
    <property type="component" value="Unassembled WGS sequence"/>
</dbReference>
<comment type="caution">
    <text evidence="4">The sequence shown here is derived from an EMBL/GenBank/DDBJ whole genome shotgun (WGS) entry which is preliminary data.</text>
</comment>
<evidence type="ECO:0000313" key="5">
    <source>
        <dbReference type="Proteomes" id="UP000321798"/>
    </source>
</evidence>
<dbReference type="Pfam" id="PF04235">
    <property type="entry name" value="DUF418"/>
    <property type="match status" value="1"/>
</dbReference>
<feature type="region of interest" description="Disordered" evidence="1">
    <location>
        <begin position="1"/>
        <end position="23"/>
    </location>
</feature>
<dbReference type="PANTHER" id="PTHR30590:SF2">
    <property type="entry name" value="INNER MEMBRANE PROTEIN"/>
    <property type="match status" value="1"/>
</dbReference>
<feature type="transmembrane region" description="Helical" evidence="2">
    <location>
        <begin position="220"/>
        <end position="244"/>
    </location>
</feature>
<keyword evidence="5" id="KW-1185">Reference proteome</keyword>
<evidence type="ECO:0000313" key="4">
    <source>
        <dbReference type="EMBL" id="GEP67560.1"/>
    </source>
</evidence>
<feature type="transmembrane region" description="Helical" evidence="2">
    <location>
        <begin position="46"/>
        <end position="65"/>
    </location>
</feature>
<keyword evidence="2" id="KW-0472">Membrane</keyword>
<gene>
    <name evidence="4" type="ORF">CSO01_02750</name>
</gene>
<name>A0A512P8P8_9CELL</name>
<evidence type="ECO:0000256" key="2">
    <source>
        <dbReference type="SAM" id="Phobius"/>
    </source>
</evidence>
<evidence type="ECO:0000256" key="1">
    <source>
        <dbReference type="SAM" id="MobiDB-lite"/>
    </source>
</evidence>
<keyword evidence="2" id="KW-0812">Transmembrane</keyword>
<reference evidence="4 5" key="1">
    <citation type="submission" date="2019-07" db="EMBL/GenBank/DDBJ databases">
        <title>Whole genome shotgun sequence of Cellulomonas soli NBRC 109434.</title>
        <authorList>
            <person name="Hosoyama A."/>
            <person name="Uohara A."/>
            <person name="Ohji S."/>
            <person name="Ichikawa N."/>
        </authorList>
    </citation>
    <scope>NUCLEOTIDE SEQUENCE [LARGE SCALE GENOMIC DNA]</scope>
    <source>
        <strain evidence="4 5">NBRC 109434</strain>
    </source>
</reference>
<proteinExistence type="predicted"/>
<dbReference type="PANTHER" id="PTHR30590">
    <property type="entry name" value="INNER MEMBRANE PROTEIN"/>
    <property type="match status" value="1"/>
</dbReference>
<dbReference type="AlphaFoldDB" id="A0A512P8P8"/>
<sequence>MRGMSDSAGIEPTQLSLLPPPPAAPSSAPAVPVPLPLAQRNLAPDLARGMMLLFIAVANVWGYLYGGPTGYGHRPVDGSTLDHVVDAVVAWFVDDRSRPMFAILYGYGLAMMASRALARGTEPKAVRRLLRRRSWWLVALGTLHATLLFNGDILAPYGVTGLVALMLVGRRSVVLRRWFVVSFVTGMATYLLMAASSAGSEDAAGPQVTAGYLESAVERLIGSLMSTAGVGLLMVFVAPVIVGMALHGAGWLDRPQDHVARLRRVVLWALAVNLVGNAPHALAVAGVWTPGTRTRLALELVHEATGLVMGLGYVCLFALVAVRWRGRSAPAPVRAVAAVGQRSMTCYLLQSVMLAPLLSAWGFGLGGRIGTAAASAIAVTVWLVTIGVAVLLDRAGRRGPFEVLLRRLTYGRPRAAVPSSGPAATVGVLTP</sequence>
<organism evidence="4 5">
    <name type="scientific">Cellulomonas soli</name>
    <dbReference type="NCBI Taxonomy" id="931535"/>
    <lineage>
        <taxon>Bacteria</taxon>
        <taxon>Bacillati</taxon>
        <taxon>Actinomycetota</taxon>
        <taxon>Actinomycetes</taxon>
        <taxon>Micrococcales</taxon>
        <taxon>Cellulomonadaceae</taxon>
        <taxon>Cellulomonas</taxon>
    </lineage>
</organism>
<feature type="domain" description="DUF418" evidence="3">
    <location>
        <begin position="249"/>
        <end position="411"/>
    </location>
</feature>